<evidence type="ECO:0000313" key="2">
    <source>
        <dbReference type="EMBL" id="MCW6506859.1"/>
    </source>
</evidence>
<dbReference type="InterPro" id="IPR014153">
    <property type="entry name" value="Ds_break_AddB"/>
</dbReference>
<keyword evidence="3" id="KW-1185">Reference proteome</keyword>
<dbReference type="EMBL" id="JAMOIM010000001">
    <property type="protein sequence ID" value="MCW6506859.1"/>
    <property type="molecule type" value="Genomic_DNA"/>
</dbReference>
<dbReference type="NCBIfam" id="TIGR02786">
    <property type="entry name" value="addB_alphas"/>
    <property type="match status" value="1"/>
</dbReference>
<dbReference type="Proteomes" id="UP001165667">
    <property type="component" value="Unassembled WGS sequence"/>
</dbReference>
<dbReference type="InterPro" id="IPR027417">
    <property type="entry name" value="P-loop_NTPase"/>
</dbReference>
<sequence>MDGRLVPGFSRDLGPLGMVDATIYLPTRRSARALAATIASRIGTAAFLPRIRALGALDDDNGLFDDLALGEGLQVEIPKAIEPLARRMILTRLILRWSESVRHALVSVGPDGRRETQEHEAFLVATTAADAWHLSGELAALLDELTIEDVSWAAMKPLGTEAFDRYWAVTLDFLAIAIEQWPAILGSLGLIDPAARQARLIEAETLRLQRPGARSGPVIVVGSTGSNRATSRLMAAIACLPQGAVVLPGLDQYLDEPSWASIDGTRFDPGSAAGHAQAAIRRLLPVLGVERTHVVGLGEVAPALAARGRFVSEALRPADSTDVWHALGPDPSGADLGSALAGISIVEAADEREEALALALALREALEGPGSATLVTPDRSLARRVREELIRWDIVIDDSGGEQLGQTSAGALARLAIEAACGDMDPVAVLALLAHPAVCLGRSRATVTRLSRLLEMAVLRTTLDAGALLDPSTLMAKTRARASDPHAPRWLQAMDEDTFGAIENLLEDLLALLEPLRRARQSLPAWIDAHEEAVVALAATESEASGLRGPDANALMTLFEELSEAADGAITLEGGSYAALYDRMVSEVPVRGPERSHPRLKILGLLEARLLSSDRVLLGGLDETVWPTQVSADAFLNRPMRAVLGLTPPERRIGQDAHDFTMALGQPEVIISRAAKRGGSPTVPSRFLQRMAAVAGATHWDRCRARGRIYLDMARALDRPAQAITLARPCPRPPVELRPTALSVTRIETLRRDPYAIYADRILRLSALDPVAAPLGPREWGTLFHKVLSDFTAACPGGRLPANAEATLLEQTRVAFAPLLGDPGFQAFMAPRIEGWAKAFFLWEEKRRGEIATIAVEEKGAIDLKLRDGSAFTLRANADRLETTKTGLVRIIDFKTGRVPSKKEVQVGFAPQLTLEAALAEQGGFAALGPGAKVEEALYVGFGSSADLALTRLEWKDRSLPDVVEDHLTGLVALLSDFRDPATGYLARPYPQFQARYSDYDHLSRVKEWAAQGSDPGEGTEG</sequence>
<evidence type="ECO:0000313" key="3">
    <source>
        <dbReference type="Proteomes" id="UP001165667"/>
    </source>
</evidence>
<dbReference type="SUPFAM" id="SSF52540">
    <property type="entry name" value="P-loop containing nucleoside triphosphate hydrolases"/>
    <property type="match status" value="1"/>
</dbReference>
<name>A0AA42CH36_9HYPH</name>
<evidence type="ECO:0000259" key="1">
    <source>
        <dbReference type="Pfam" id="PF12705"/>
    </source>
</evidence>
<reference evidence="2" key="1">
    <citation type="submission" date="2022-05" db="EMBL/GenBank/DDBJ databases">
        <authorList>
            <person name="Pankratov T."/>
        </authorList>
    </citation>
    <scope>NUCLEOTIDE SEQUENCE</scope>
    <source>
        <strain evidence="2">BP6-180914</strain>
    </source>
</reference>
<gene>
    <name evidence="2" type="primary">addB</name>
    <name evidence="2" type="ORF">M8523_02340</name>
</gene>
<comment type="caution">
    <text evidence="2">The sequence shown here is derived from an EMBL/GenBank/DDBJ whole genome shotgun (WGS) entry which is preliminary data.</text>
</comment>
<dbReference type="Pfam" id="PF12705">
    <property type="entry name" value="PDDEXK_1"/>
    <property type="match status" value="1"/>
</dbReference>
<accession>A0AA42CH36</accession>
<protein>
    <submittedName>
        <fullName evidence="2">Double-strand break repair protein AddB</fullName>
    </submittedName>
</protein>
<dbReference type="InterPro" id="IPR038726">
    <property type="entry name" value="PDDEXK_AddAB-type"/>
</dbReference>
<feature type="domain" description="PD-(D/E)XK endonuclease-like" evidence="1">
    <location>
        <begin position="742"/>
        <end position="943"/>
    </location>
</feature>
<dbReference type="AlphaFoldDB" id="A0AA42CH36"/>
<organism evidence="2 3">
    <name type="scientific">Lichenifustis flavocetrariae</name>
    <dbReference type="NCBI Taxonomy" id="2949735"/>
    <lineage>
        <taxon>Bacteria</taxon>
        <taxon>Pseudomonadati</taxon>
        <taxon>Pseudomonadota</taxon>
        <taxon>Alphaproteobacteria</taxon>
        <taxon>Hyphomicrobiales</taxon>
        <taxon>Lichenihabitantaceae</taxon>
        <taxon>Lichenifustis</taxon>
    </lineage>
</organism>
<proteinExistence type="predicted"/>